<sequence>MLMKEWRLILCVATVTVACIDLAAITHTEHGCSDGRNLQQNQDQAQCERPSATTDWTFENRAETQKEQSTDPGVLSIRKKREILMGVAPLVASSRRERQLSR</sequence>
<comment type="caution">
    <text evidence="3">The sequence shown here is derived from an EMBL/GenBank/DDBJ whole genome shotgun (WGS) entry which is preliminary data.</text>
</comment>
<feature type="region of interest" description="Disordered" evidence="1">
    <location>
        <begin position="31"/>
        <end position="52"/>
    </location>
</feature>
<dbReference type="Proteomes" id="UP001352852">
    <property type="component" value="Unassembled WGS sequence"/>
</dbReference>
<keyword evidence="2" id="KW-0732">Signal</keyword>
<accession>A0ABU7D1G0</accession>
<reference evidence="3 4" key="1">
    <citation type="submission" date="2021-06" db="EMBL/GenBank/DDBJ databases">
        <authorList>
            <person name="Palmer J.M."/>
        </authorList>
    </citation>
    <scope>NUCLEOTIDE SEQUENCE [LARGE SCALE GENOMIC DNA]</scope>
    <source>
        <strain evidence="3 4">CL_MEX2019</strain>
        <tissue evidence="3">Muscle</tissue>
    </source>
</reference>
<dbReference type="PROSITE" id="PS51257">
    <property type="entry name" value="PROKAR_LIPOPROTEIN"/>
    <property type="match status" value="1"/>
</dbReference>
<feature type="chain" id="PRO_5046591190" description="Secreted protein" evidence="2">
    <location>
        <begin position="19"/>
        <end position="102"/>
    </location>
</feature>
<gene>
    <name evidence="3" type="ORF">CHARACLAT_025693</name>
</gene>
<organism evidence="3 4">
    <name type="scientific">Characodon lateralis</name>
    <dbReference type="NCBI Taxonomy" id="208331"/>
    <lineage>
        <taxon>Eukaryota</taxon>
        <taxon>Metazoa</taxon>
        <taxon>Chordata</taxon>
        <taxon>Craniata</taxon>
        <taxon>Vertebrata</taxon>
        <taxon>Euteleostomi</taxon>
        <taxon>Actinopterygii</taxon>
        <taxon>Neopterygii</taxon>
        <taxon>Teleostei</taxon>
        <taxon>Neoteleostei</taxon>
        <taxon>Acanthomorphata</taxon>
        <taxon>Ovalentaria</taxon>
        <taxon>Atherinomorphae</taxon>
        <taxon>Cyprinodontiformes</taxon>
        <taxon>Goodeidae</taxon>
        <taxon>Characodon</taxon>
    </lineage>
</organism>
<evidence type="ECO:0000256" key="1">
    <source>
        <dbReference type="SAM" id="MobiDB-lite"/>
    </source>
</evidence>
<evidence type="ECO:0008006" key="5">
    <source>
        <dbReference type="Google" id="ProtNLM"/>
    </source>
</evidence>
<evidence type="ECO:0000256" key="2">
    <source>
        <dbReference type="SAM" id="SignalP"/>
    </source>
</evidence>
<keyword evidence="4" id="KW-1185">Reference proteome</keyword>
<protein>
    <recommendedName>
        <fullName evidence="5">Secreted protein</fullName>
    </recommendedName>
</protein>
<feature type="compositionally biased region" description="Polar residues" evidence="1">
    <location>
        <begin position="36"/>
        <end position="52"/>
    </location>
</feature>
<feature type="signal peptide" evidence="2">
    <location>
        <begin position="1"/>
        <end position="18"/>
    </location>
</feature>
<name>A0ABU7D1G0_9TELE</name>
<evidence type="ECO:0000313" key="3">
    <source>
        <dbReference type="EMBL" id="MED6268762.1"/>
    </source>
</evidence>
<proteinExistence type="predicted"/>
<dbReference type="EMBL" id="JAHUTJ010011195">
    <property type="protein sequence ID" value="MED6268762.1"/>
    <property type="molecule type" value="Genomic_DNA"/>
</dbReference>
<evidence type="ECO:0000313" key="4">
    <source>
        <dbReference type="Proteomes" id="UP001352852"/>
    </source>
</evidence>